<sequence length="118" mass="12489">MVRPSRPWLHWLLWLVIALLPLRGWAMAQMAVAELAPVLAQGEADQAPHACHETAASPQADTALHAGCTLCEVCHAGLAPAVTLTLPLPELPHAPPAATEPTGPPEAPPSALFRPPRR</sequence>
<dbReference type="EMBL" id="JABSNM010000015">
    <property type="protein sequence ID" value="NRT57426.1"/>
    <property type="molecule type" value="Genomic_DNA"/>
</dbReference>
<protein>
    <recommendedName>
        <fullName evidence="4">DUF2946 domain-containing protein</fullName>
    </recommendedName>
</protein>
<proteinExistence type="predicted"/>
<keyword evidence="3" id="KW-1185">Reference proteome</keyword>
<reference evidence="2 3" key="1">
    <citation type="submission" date="2020-05" db="EMBL/GenBank/DDBJ databases">
        <title>Genomic Encyclopedia of Type Strains, Phase IV (KMG-V): Genome sequencing to study the core and pangenomes of soil and plant-associated prokaryotes.</title>
        <authorList>
            <person name="Whitman W."/>
        </authorList>
    </citation>
    <scope>NUCLEOTIDE SEQUENCE [LARGE SCALE GENOMIC DNA]</scope>
    <source>
        <strain evidence="2 3">C29</strain>
    </source>
</reference>
<name>A0ABX2G6Q4_9BURK</name>
<dbReference type="Proteomes" id="UP001516061">
    <property type="component" value="Unassembled WGS sequence"/>
</dbReference>
<evidence type="ECO:0000256" key="1">
    <source>
        <dbReference type="SAM" id="MobiDB-lite"/>
    </source>
</evidence>
<evidence type="ECO:0000313" key="3">
    <source>
        <dbReference type="Proteomes" id="UP001516061"/>
    </source>
</evidence>
<gene>
    <name evidence="2" type="ORF">HNQ01_003181</name>
</gene>
<feature type="region of interest" description="Disordered" evidence="1">
    <location>
        <begin position="89"/>
        <end position="118"/>
    </location>
</feature>
<accession>A0ABX2G6Q4</accession>
<evidence type="ECO:0008006" key="4">
    <source>
        <dbReference type="Google" id="ProtNLM"/>
    </source>
</evidence>
<organism evidence="2 3">
    <name type="scientific">Sphaerotilus uruguayifluvii</name>
    <dbReference type="NCBI Taxonomy" id="2735897"/>
    <lineage>
        <taxon>Bacteria</taxon>
        <taxon>Pseudomonadati</taxon>
        <taxon>Pseudomonadota</taxon>
        <taxon>Betaproteobacteria</taxon>
        <taxon>Burkholderiales</taxon>
        <taxon>Sphaerotilaceae</taxon>
        <taxon>Sphaerotilus</taxon>
    </lineage>
</organism>
<comment type="caution">
    <text evidence="2">The sequence shown here is derived from an EMBL/GenBank/DDBJ whole genome shotgun (WGS) entry which is preliminary data.</text>
</comment>
<evidence type="ECO:0000313" key="2">
    <source>
        <dbReference type="EMBL" id="NRT57426.1"/>
    </source>
</evidence>
<dbReference type="RefSeq" id="WP_173806394.1">
    <property type="nucleotide sequence ID" value="NZ_JABSNM010000015.1"/>
</dbReference>